<organism evidence="4 5">
    <name type="scientific">Vibrio comitans NBRC 102076</name>
    <dbReference type="NCBI Taxonomy" id="1219078"/>
    <lineage>
        <taxon>Bacteria</taxon>
        <taxon>Pseudomonadati</taxon>
        <taxon>Pseudomonadota</taxon>
        <taxon>Gammaproteobacteria</taxon>
        <taxon>Vibrionales</taxon>
        <taxon>Vibrionaceae</taxon>
        <taxon>Vibrio</taxon>
    </lineage>
</organism>
<dbReference type="InterPro" id="IPR001647">
    <property type="entry name" value="HTH_TetR"/>
</dbReference>
<evidence type="ECO:0000256" key="2">
    <source>
        <dbReference type="PROSITE-ProRule" id="PRU00335"/>
    </source>
</evidence>
<dbReference type="Pfam" id="PF00440">
    <property type="entry name" value="TetR_N"/>
    <property type="match status" value="1"/>
</dbReference>
<dbReference type="GO" id="GO:0003677">
    <property type="term" value="F:DNA binding"/>
    <property type="evidence" value="ECO:0007669"/>
    <property type="project" value="UniProtKB-UniRule"/>
</dbReference>
<sequence length="242" mass="27663">MSKIVLLQHREQKIIEVVMSLLENQTVFELKMSDVAKATCCSMGVIYSHFPSKEDLLLACVYNLIEQELGSIKQLLTTENDALDQILMASIAFWMTAESQPNNYTLKQFAINPHVWNAATITRVNAVSKLINEFSTHLHDISHQLFNQSNIGTAQDDADQFMLGLFGLTIGLYQQHISEFGGIIKLKCNTGEVEQNHYKLLLIRYLHSWGIDTNDIYKRFERLNNKTRNALFLEQKQSHLSA</sequence>
<accession>A0A4Y3IPI0</accession>
<dbReference type="AlphaFoldDB" id="A0A4Y3IPI0"/>
<name>A0A4Y3IPI0_9VIBR</name>
<evidence type="ECO:0000313" key="5">
    <source>
        <dbReference type="Proteomes" id="UP000318242"/>
    </source>
</evidence>
<proteinExistence type="predicted"/>
<evidence type="ECO:0000256" key="1">
    <source>
        <dbReference type="ARBA" id="ARBA00023125"/>
    </source>
</evidence>
<dbReference type="SUPFAM" id="SSF46689">
    <property type="entry name" value="Homeodomain-like"/>
    <property type="match status" value="1"/>
</dbReference>
<gene>
    <name evidence="4" type="ORF">VCO01S_23600</name>
</gene>
<evidence type="ECO:0000259" key="3">
    <source>
        <dbReference type="PROSITE" id="PS50977"/>
    </source>
</evidence>
<feature type="DNA-binding region" description="H-T-H motif" evidence="2">
    <location>
        <begin position="31"/>
        <end position="50"/>
    </location>
</feature>
<keyword evidence="1 2" id="KW-0238">DNA-binding</keyword>
<protein>
    <recommendedName>
        <fullName evidence="3">HTH tetR-type domain-containing protein</fullName>
    </recommendedName>
</protein>
<dbReference type="EMBL" id="BJLH01000010">
    <property type="protein sequence ID" value="GEA61167.1"/>
    <property type="molecule type" value="Genomic_DNA"/>
</dbReference>
<dbReference type="Proteomes" id="UP000318242">
    <property type="component" value="Unassembled WGS sequence"/>
</dbReference>
<comment type="caution">
    <text evidence="4">The sequence shown here is derived from an EMBL/GenBank/DDBJ whole genome shotgun (WGS) entry which is preliminary data.</text>
</comment>
<dbReference type="RefSeq" id="WP_141271553.1">
    <property type="nucleotide sequence ID" value="NZ_BJLH01000010.1"/>
</dbReference>
<dbReference type="OrthoDB" id="63332at2"/>
<keyword evidence="5" id="KW-1185">Reference proteome</keyword>
<evidence type="ECO:0000313" key="4">
    <source>
        <dbReference type="EMBL" id="GEA61167.1"/>
    </source>
</evidence>
<dbReference type="PROSITE" id="PS50977">
    <property type="entry name" value="HTH_TETR_2"/>
    <property type="match status" value="1"/>
</dbReference>
<dbReference type="InterPro" id="IPR009057">
    <property type="entry name" value="Homeodomain-like_sf"/>
</dbReference>
<dbReference type="Gene3D" id="1.10.357.10">
    <property type="entry name" value="Tetracycline Repressor, domain 2"/>
    <property type="match status" value="1"/>
</dbReference>
<reference evidence="4 5" key="1">
    <citation type="submission" date="2019-06" db="EMBL/GenBank/DDBJ databases">
        <title>Whole genome shotgun sequence of Vibrio comitans NBRC 102076.</title>
        <authorList>
            <person name="Hosoyama A."/>
            <person name="Uohara A."/>
            <person name="Ohji S."/>
            <person name="Ichikawa N."/>
        </authorList>
    </citation>
    <scope>NUCLEOTIDE SEQUENCE [LARGE SCALE GENOMIC DNA]</scope>
    <source>
        <strain evidence="4 5">NBRC 102076</strain>
    </source>
</reference>
<feature type="domain" description="HTH tetR-type" evidence="3">
    <location>
        <begin position="8"/>
        <end position="68"/>
    </location>
</feature>